<dbReference type="EMBL" id="JAYWVC010000256">
    <property type="protein sequence ID" value="MED7827668.1"/>
    <property type="molecule type" value="Genomic_DNA"/>
</dbReference>
<feature type="domain" description="Insertion element IS402-like" evidence="1">
    <location>
        <begin position="1"/>
        <end position="78"/>
    </location>
</feature>
<dbReference type="Proteomes" id="UP001333996">
    <property type="component" value="Unassembled WGS sequence"/>
</dbReference>
<dbReference type="PANTHER" id="PTHR30007:SF0">
    <property type="entry name" value="TRANSPOSASE"/>
    <property type="match status" value="1"/>
</dbReference>
<accession>A0ABU7FUN8</accession>
<sequence>MTDAEWAEVRSAMPVPAWLLKRGGRPEAFCHREMLDAVRYLVDNGVKWTALPVDFPYWRAVYDFFRRWRAYDYVRELHERLRRRARERSGRNAEPS</sequence>
<reference evidence="2" key="1">
    <citation type="submission" date="2024-01" db="EMBL/GenBank/DDBJ databases">
        <title>First draft genome sequence data of TA4-1, the type strain of Gram-positive actinobacterium Streptomyces chiangmaiensis.</title>
        <authorList>
            <person name="Yasawong M."/>
            <person name="Nantapong N."/>
        </authorList>
    </citation>
    <scope>NUCLEOTIDE SEQUENCE</scope>
    <source>
        <strain evidence="2">TA4-1</strain>
    </source>
</reference>
<dbReference type="Pfam" id="PF13340">
    <property type="entry name" value="DUF4096"/>
    <property type="match status" value="1"/>
</dbReference>
<gene>
    <name evidence="2" type="ORF">VXC91_38705</name>
</gene>
<proteinExistence type="predicted"/>
<dbReference type="RefSeq" id="WP_329512041.1">
    <property type="nucleotide sequence ID" value="NZ_JAYWVC010000256.1"/>
</dbReference>
<comment type="caution">
    <text evidence="2">The sequence shown here is derived from an EMBL/GenBank/DDBJ whole genome shotgun (WGS) entry which is preliminary data.</text>
</comment>
<protein>
    <submittedName>
        <fullName evidence="2">Transposase</fullName>
    </submittedName>
</protein>
<feature type="non-terminal residue" evidence="2">
    <location>
        <position position="96"/>
    </location>
</feature>
<organism evidence="2 3">
    <name type="scientific">Streptomyces chiangmaiensis</name>
    <dbReference type="NCBI Taxonomy" id="766497"/>
    <lineage>
        <taxon>Bacteria</taxon>
        <taxon>Bacillati</taxon>
        <taxon>Actinomycetota</taxon>
        <taxon>Actinomycetes</taxon>
        <taxon>Kitasatosporales</taxon>
        <taxon>Streptomycetaceae</taxon>
        <taxon>Streptomyces</taxon>
    </lineage>
</organism>
<name>A0ABU7FUN8_9ACTN</name>
<keyword evidence="3" id="KW-1185">Reference proteome</keyword>
<dbReference type="PANTHER" id="PTHR30007">
    <property type="entry name" value="PHP DOMAIN PROTEIN"/>
    <property type="match status" value="1"/>
</dbReference>
<evidence type="ECO:0000259" key="1">
    <source>
        <dbReference type="Pfam" id="PF13340"/>
    </source>
</evidence>
<evidence type="ECO:0000313" key="2">
    <source>
        <dbReference type="EMBL" id="MED7827668.1"/>
    </source>
</evidence>
<evidence type="ECO:0000313" key="3">
    <source>
        <dbReference type="Proteomes" id="UP001333996"/>
    </source>
</evidence>
<dbReference type="InterPro" id="IPR025161">
    <property type="entry name" value="IS402-like_dom"/>
</dbReference>